<proteinExistence type="predicted"/>
<dbReference type="EMBL" id="JTDF01000490">
    <property type="protein sequence ID" value="KAF8571488.1"/>
    <property type="molecule type" value="Genomic_DNA"/>
</dbReference>
<keyword evidence="3" id="KW-1185">Reference proteome</keyword>
<organism evidence="2 3">
    <name type="scientific">Paragonimus westermani</name>
    <dbReference type="NCBI Taxonomy" id="34504"/>
    <lineage>
        <taxon>Eukaryota</taxon>
        <taxon>Metazoa</taxon>
        <taxon>Spiralia</taxon>
        <taxon>Lophotrochozoa</taxon>
        <taxon>Platyhelminthes</taxon>
        <taxon>Trematoda</taxon>
        <taxon>Digenea</taxon>
        <taxon>Plagiorchiida</taxon>
        <taxon>Troglotremata</taxon>
        <taxon>Troglotrematidae</taxon>
        <taxon>Paragonimus</taxon>
    </lineage>
</organism>
<evidence type="ECO:0008006" key="4">
    <source>
        <dbReference type="Google" id="ProtNLM"/>
    </source>
</evidence>
<dbReference type="Proteomes" id="UP000699462">
    <property type="component" value="Unassembled WGS sequence"/>
</dbReference>
<name>A0A8T0DWI4_9TREM</name>
<evidence type="ECO:0000256" key="1">
    <source>
        <dbReference type="SAM" id="SignalP"/>
    </source>
</evidence>
<accession>A0A8T0DWI4</accession>
<comment type="caution">
    <text evidence="2">The sequence shown here is derived from an EMBL/GenBank/DDBJ whole genome shotgun (WGS) entry which is preliminary data.</text>
</comment>
<feature type="signal peptide" evidence="1">
    <location>
        <begin position="1"/>
        <end position="18"/>
    </location>
</feature>
<dbReference type="AlphaFoldDB" id="A0A8T0DWI4"/>
<reference evidence="2 3" key="1">
    <citation type="submission" date="2019-07" db="EMBL/GenBank/DDBJ databases">
        <title>Annotation for the trematode Paragonimus westermani.</title>
        <authorList>
            <person name="Choi Y.-J."/>
        </authorList>
    </citation>
    <scope>NUCLEOTIDE SEQUENCE [LARGE SCALE GENOMIC DNA]</scope>
    <source>
        <strain evidence="2">180907_Pwestermani</strain>
    </source>
</reference>
<gene>
    <name evidence="2" type="ORF">P879_00601</name>
</gene>
<dbReference type="OrthoDB" id="6279008at2759"/>
<sequence length="164" mass="18676">MFVGVILVVHILNQYGWINTVPPTDWDIRANLKPLGTGSHNKLGKAAASSEQLHQEVTQATKDCLESMRRCEQHEGICKVDIVIFKRFCGDWLKERSLLGCQKQFVDECRSALKTVNYGRPNLKHCTCEGHSSRSIEDLSKCNLLRRNLISHPCMHDPPLLHRD</sequence>
<evidence type="ECO:0000313" key="3">
    <source>
        <dbReference type="Proteomes" id="UP000699462"/>
    </source>
</evidence>
<evidence type="ECO:0000313" key="2">
    <source>
        <dbReference type="EMBL" id="KAF8571488.1"/>
    </source>
</evidence>
<dbReference type="SUPFAM" id="SSF110035">
    <property type="entry name" value="GDNF receptor-like"/>
    <property type="match status" value="1"/>
</dbReference>
<feature type="chain" id="PRO_5035792236" description="GDNF/GAS1 domain-containing protein" evidence="1">
    <location>
        <begin position="19"/>
        <end position="164"/>
    </location>
</feature>
<keyword evidence="1" id="KW-0732">Signal</keyword>
<dbReference type="InterPro" id="IPR037193">
    <property type="entry name" value="GDNF_alpha"/>
</dbReference>
<protein>
    <recommendedName>
        <fullName evidence="4">GDNF/GAS1 domain-containing protein</fullName>
    </recommendedName>
</protein>
<feature type="non-terminal residue" evidence="2">
    <location>
        <position position="1"/>
    </location>
</feature>